<keyword evidence="3 5" id="KW-0560">Oxidoreductase</keyword>
<evidence type="ECO:0000259" key="4">
    <source>
        <dbReference type="Pfam" id="PF00881"/>
    </source>
</evidence>
<dbReference type="GO" id="GO:0016491">
    <property type="term" value="F:oxidoreductase activity"/>
    <property type="evidence" value="ECO:0007669"/>
    <property type="project" value="UniProtKB-KW"/>
</dbReference>
<dbReference type="OrthoDB" id="9812105at2"/>
<dbReference type="Proteomes" id="UP000315010">
    <property type="component" value="Unassembled WGS sequence"/>
</dbReference>
<proteinExistence type="inferred from homology"/>
<dbReference type="Pfam" id="PF00881">
    <property type="entry name" value="Nitroreductase"/>
    <property type="match status" value="1"/>
</dbReference>
<dbReference type="InterPro" id="IPR033878">
    <property type="entry name" value="NfsB-like"/>
</dbReference>
<keyword evidence="6" id="KW-1185">Reference proteome</keyword>
<dbReference type="Gene3D" id="3.40.109.10">
    <property type="entry name" value="NADH Oxidase"/>
    <property type="match status" value="1"/>
</dbReference>
<dbReference type="InterPro" id="IPR029479">
    <property type="entry name" value="Nitroreductase"/>
</dbReference>
<dbReference type="InterPro" id="IPR000415">
    <property type="entry name" value="Nitroreductase-like"/>
</dbReference>
<evidence type="ECO:0000256" key="3">
    <source>
        <dbReference type="ARBA" id="ARBA00023002"/>
    </source>
</evidence>
<name>A0A5C5YUY3_9BACT</name>
<gene>
    <name evidence="5" type="primary">nfnB</name>
    <name evidence="5" type="ORF">CA13_02560</name>
</gene>
<dbReference type="PANTHER" id="PTHR43673:SF10">
    <property type="entry name" value="NADH DEHYDROGENASE_NAD(P)H NITROREDUCTASE XCC3605-RELATED"/>
    <property type="match status" value="1"/>
</dbReference>
<evidence type="ECO:0000256" key="2">
    <source>
        <dbReference type="ARBA" id="ARBA00022857"/>
    </source>
</evidence>
<accession>A0A5C5YUY3</accession>
<comment type="similarity">
    <text evidence="1">Belongs to the nitroreductase family.</text>
</comment>
<keyword evidence="2" id="KW-0521">NADP</keyword>
<dbReference type="AlphaFoldDB" id="A0A5C5YUY3"/>
<protein>
    <submittedName>
        <fullName evidence="5">Oxygen-insensitive NAD(P)H nitroreductase</fullName>
        <ecNumber evidence="5">1.-.-.-</ecNumber>
    </submittedName>
</protein>
<dbReference type="NCBIfam" id="NF008275">
    <property type="entry name" value="PRK11053.1"/>
    <property type="match status" value="1"/>
</dbReference>
<dbReference type="SUPFAM" id="SSF55469">
    <property type="entry name" value="FMN-dependent nitroreductase-like"/>
    <property type="match status" value="1"/>
</dbReference>
<dbReference type="EC" id="1.-.-.-" evidence="5"/>
<dbReference type="EMBL" id="SJPJ01000001">
    <property type="protein sequence ID" value="TWT78859.1"/>
    <property type="molecule type" value="Genomic_DNA"/>
</dbReference>
<dbReference type="PANTHER" id="PTHR43673">
    <property type="entry name" value="NAD(P)H NITROREDUCTASE YDGI-RELATED"/>
    <property type="match status" value="1"/>
</dbReference>
<comment type="caution">
    <text evidence="5">The sequence shown here is derived from an EMBL/GenBank/DDBJ whole genome shotgun (WGS) entry which is preliminary data.</text>
</comment>
<dbReference type="CDD" id="cd02149">
    <property type="entry name" value="NfsB-like"/>
    <property type="match status" value="1"/>
</dbReference>
<sequence length="226" mass="25490">MLKLLERLDLPIAEVVQRRYSTKAFDPTKKIKHSDIDSIKDLLRYSASSTNSQPWHFILASTNEGKRRVAVAAAGNFASNQPKILNASHVVVFCSKLEISEDYLLRLLDQEQADGRLTDPAQRELVHSIRCRFVNLHRHDLKDVQHWMEKQVYLNVGSFLLGVSTLGINAVPMEGIDTKALDEEFGLREKGYTSIVAVALGYRSDDDFNAKLPKSRLPLAETLTEV</sequence>
<evidence type="ECO:0000256" key="1">
    <source>
        <dbReference type="ARBA" id="ARBA00007118"/>
    </source>
</evidence>
<organism evidence="5 6">
    <name type="scientific">Novipirellula herctigrandis</name>
    <dbReference type="NCBI Taxonomy" id="2527986"/>
    <lineage>
        <taxon>Bacteria</taxon>
        <taxon>Pseudomonadati</taxon>
        <taxon>Planctomycetota</taxon>
        <taxon>Planctomycetia</taxon>
        <taxon>Pirellulales</taxon>
        <taxon>Pirellulaceae</taxon>
        <taxon>Novipirellula</taxon>
    </lineage>
</organism>
<reference evidence="5 6" key="1">
    <citation type="submission" date="2019-02" db="EMBL/GenBank/DDBJ databases">
        <title>Deep-cultivation of Planctomycetes and their phenomic and genomic characterization uncovers novel biology.</title>
        <authorList>
            <person name="Wiegand S."/>
            <person name="Jogler M."/>
            <person name="Boedeker C."/>
            <person name="Pinto D."/>
            <person name="Vollmers J."/>
            <person name="Rivas-Marin E."/>
            <person name="Kohn T."/>
            <person name="Peeters S.H."/>
            <person name="Heuer A."/>
            <person name="Rast P."/>
            <person name="Oberbeckmann S."/>
            <person name="Bunk B."/>
            <person name="Jeske O."/>
            <person name="Meyerdierks A."/>
            <person name="Storesund J.E."/>
            <person name="Kallscheuer N."/>
            <person name="Luecker S."/>
            <person name="Lage O.M."/>
            <person name="Pohl T."/>
            <person name="Merkel B.J."/>
            <person name="Hornburger P."/>
            <person name="Mueller R.-W."/>
            <person name="Bruemmer F."/>
            <person name="Labrenz M."/>
            <person name="Spormann A.M."/>
            <person name="Op Den Camp H."/>
            <person name="Overmann J."/>
            <person name="Amann R."/>
            <person name="Jetten M.S.M."/>
            <person name="Mascher T."/>
            <person name="Medema M.H."/>
            <person name="Devos D.P."/>
            <person name="Kaster A.-K."/>
            <person name="Ovreas L."/>
            <person name="Rohde M."/>
            <person name="Galperin M.Y."/>
            <person name="Jogler C."/>
        </authorList>
    </citation>
    <scope>NUCLEOTIDE SEQUENCE [LARGE SCALE GENOMIC DNA]</scope>
    <source>
        <strain evidence="5 6">CA13</strain>
    </source>
</reference>
<evidence type="ECO:0000313" key="6">
    <source>
        <dbReference type="Proteomes" id="UP000315010"/>
    </source>
</evidence>
<feature type="domain" description="Nitroreductase" evidence="4">
    <location>
        <begin position="17"/>
        <end position="202"/>
    </location>
</feature>
<dbReference type="RefSeq" id="WP_146393985.1">
    <property type="nucleotide sequence ID" value="NZ_SJPJ01000001.1"/>
</dbReference>
<evidence type="ECO:0000313" key="5">
    <source>
        <dbReference type="EMBL" id="TWT78859.1"/>
    </source>
</evidence>